<dbReference type="PANTHER" id="PTHR30383:SF5">
    <property type="entry name" value="SGNH HYDROLASE-TYPE ESTERASE DOMAIN-CONTAINING PROTEIN"/>
    <property type="match status" value="1"/>
</dbReference>
<evidence type="ECO:0000313" key="4">
    <source>
        <dbReference type="EMBL" id="SQA92013.1"/>
    </source>
</evidence>
<dbReference type="Proteomes" id="UP000190669">
    <property type="component" value="Unassembled WGS sequence"/>
</dbReference>
<keyword evidence="1" id="KW-0472">Membrane</keyword>
<keyword evidence="1" id="KW-1133">Transmembrane helix</keyword>
<evidence type="ECO:0000313" key="5">
    <source>
        <dbReference type="Proteomes" id="UP000190669"/>
    </source>
</evidence>
<dbReference type="Pfam" id="PF13472">
    <property type="entry name" value="Lipase_GDSL_2"/>
    <property type="match status" value="1"/>
</dbReference>
<sequence length="251" mass="29380">MSHTLLIKDKTIILAPVFTGVFFIFTFVKNLETMKKIFSVVLLLTFTLIFAQEKQPMFWQDIQYFKKLDQENAPPKNSILLVGSSSFTKWQDVADYFPGKTIINRGFGGSRLTDLNYFSEDLLSPYQPKQIIIYCGENDFADDATLKADVVVDRYKTFYKKIREKFPNIQVDYISTKYSPSRENLWPQMKEANKKIEKFMKKEKNADFIDITKVMNDANGNVRKDLFIEDMLHITPEGYSLWTKVMNPYMK</sequence>
<protein>
    <submittedName>
        <fullName evidence="4">Argininosuccinate lyase</fullName>
    </submittedName>
    <submittedName>
        <fullName evidence="3">Lysophospholipase L1</fullName>
    </submittedName>
</protein>
<keyword evidence="4" id="KW-0456">Lyase</keyword>
<keyword evidence="5" id="KW-1185">Reference proteome</keyword>
<evidence type="ECO:0000256" key="1">
    <source>
        <dbReference type="SAM" id="Phobius"/>
    </source>
</evidence>
<dbReference type="InterPro" id="IPR051532">
    <property type="entry name" value="Ester_Hydrolysis_Enzymes"/>
</dbReference>
<dbReference type="SUPFAM" id="SSF52266">
    <property type="entry name" value="SGNH hydrolase"/>
    <property type="match status" value="1"/>
</dbReference>
<reference evidence="4 6" key="2">
    <citation type="submission" date="2018-06" db="EMBL/GenBank/DDBJ databases">
        <authorList>
            <consortium name="Pathogen Informatics"/>
            <person name="Doyle S."/>
        </authorList>
    </citation>
    <scope>NUCLEOTIDE SEQUENCE [LARGE SCALE GENOMIC DNA]</scope>
    <source>
        <strain evidence="4 6">NCTC11212</strain>
    </source>
</reference>
<proteinExistence type="predicted"/>
<evidence type="ECO:0000313" key="3">
    <source>
        <dbReference type="EMBL" id="SKB72663.1"/>
    </source>
</evidence>
<evidence type="ECO:0000259" key="2">
    <source>
        <dbReference type="Pfam" id="PF13472"/>
    </source>
</evidence>
<dbReference type="Gene3D" id="3.40.50.1110">
    <property type="entry name" value="SGNH hydrolase"/>
    <property type="match status" value="1"/>
</dbReference>
<feature type="domain" description="SGNH hydrolase-type esterase" evidence="2">
    <location>
        <begin position="87"/>
        <end position="240"/>
    </location>
</feature>
<organism evidence="4 6">
    <name type="scientific">Chryseobacterium balustinum</name>
    <dbReference type="NCBI Taxonomy" id="246"/>
    <lineage>
        <taxon>Bacteria</taxon>
        <taxon>Pseudomonadati</taxon>
        <taxon>Bacteroidota</taxon>
        <taxon>Flavobacteriia</taxon>
        <taxon>Flavobacteriales</taxon>
        <taxon>Weeksellaceae</taxon>
        <taxon>Chryseobacterium group</taxon>
        <taxon>Chryseobacterium</taxon>
    </lineage>
</organism>
<reference evidence="3 5" key="1">
    <citation type="submission" date="2017-02" db="EMBL/GenBank/DDBJ databases">
        <authorList>
            <person name="Varghese N."/>
            <person name="Submissions S."/>
        </authorList>
    </citation>
    <scope>NUCLEOTIDE SEQUENCE [LARGE SCALE GENOMIC DNA]</scope>
    <source>
        <strain evidence="3 5">DSM 16775</strain>
    </source>
</reference>
<dbReference type="InterPro" id="IPR013830">
    <property type="entry name" value="SGNH_hydro"/>
</dbReference>
<dbReference type="AlphaFoldDB" id="A0AAX2IQP2"/>
<accession>A0AAX2IQP2</accession>
<dbReference type="GO" id="GO:0016829">
    <property type="term" value="F:lyase activity"/>
    <property type="evidence" value="ECO:0007669"/>
    <property type="project" value="UniProtKB-KW"/>
</dbReference>
<dbReference type="GO" id="GO:0004622">
    <property type="term" value="F:phosphatidylcholine lysophospholipase activity"/>
    <property type="evidence" value="ECO:0007669"/>
    <property type="project" value="TreeGrafter"/>
</dbReference>
<dbReference type="EMBL" id="FUZE01000007">
    <property type="protein sequence ID" value="SKB72663.1"/>
    <property type="molecule type" value="Genomic_DNA"/>
</dbReference>
<dbReference type="EMBL" id="UAVR01000019">
    <property type="protein sequence ID" value="SQA92013.1"/>
    <property type="molecule type" value="Genomic_DNA"/>
</dbReference>
<keyword evidence="1" id="KW-0812">Transmembrane</keyword>
<feature type="transmembrane region" description="Helical" evidence="1">
    <location>
        <begin position="12"/>
        <end position="28"/>
    </location>
</feature>
<dbReference type="Proteomes" id="UP000251937">
    <property type="component" value="Unassembled WGS sequence"/>
</dbReference>
<comment type="caution">
    <text evidence="4">The sequence shown here is derived from an EMBL/GenBank/DDBJ whole genome shotgun (WGS) entry which is preliminary data.</text>
</comment>
<dbReference type="InterPro" id="IPR036514">
    <property type="entry name" value="SGNH_hydro_sf"/>
</dbReference>
<name>A0AAX2IQP2_9FLAO</name>
<dbReference type="PANTHER" id="PTHR30383">
    <property type="entry name" value="THIOESTERASE 1/PROTEASE 1/LYSOPHOSPHOLIPASE L1"/>
    <property type="match status" value="1"/>
</dbReference>
<gene>
    <name evidence="4" type="ORF">NCTC11212_03653</name>
    <name evidence="3" type="ORF">SAMN05421800_10717</name>
</gene>
<evidence type="ECO:0000313" key="6">
    <source>
        <dbReference type="Proteomes" id="UP000251937"/>
    </source>
</evidence>